<evidence type="ECO:0000256" key="1">
    <source>
        <dbReference type="SAM" id="MobiDB-lite"/>
    </source>
</evidence>
<protein>
    <submittedName>
        <fullName evidence="2">Uncharacterized protein</fullName>
    </submittedName>
</protein>
<feature type="region of interest" description="Disordered" evidence="1">
    <location>
        <begin position="99"/>
        <end position="118"/>
    </location>
</feature>
<dbReference type="EMBL" id="KK112756">
    <property type="protein sequence ID" value="KFM58446.1"/>
    <property type="molecule type" value="Genomic_DNA"/>
</dbReference>
<name>A0A087T007_STEMI</name>
<evidence type="ECO:0000313" key="3">
    <source>
        <dbReference type="Proteomes" id="UP000054359"/>
    </source>
</evidence>
<dbReference type="AlphaFoldDB" id="A0A087T007"/>
<evidence type="ECO:0000313" key="2">
    <source>
        <dbReference type="EMBL" id="KFM58446.1"/>
    </source>
</evidence>
<accession>A0A087T007</accession>
<keyword evidence="3" id="KW-1185">Reference proteome</keyword>
<proteinExistence type="predicted"/>
<organism evidence="2 3">
    <name type="scientific">Stegodyphus mimosarum</name>
    <name type="common">African social velvet spider</name>
    <dbReference type="NCBI Taxonomy" id="407821"/>
    <lineage>
        <taxon>Eukaryota</taxon>
        <taxon>Metazoa</taxon>
        <taxon>Ecdysozoa</taxon>
        <taxon>Arthropoda</taxon>
        <taxon>Chelicerata</taxon>
        <taxon>Arachnida</taxon>
        <taxon>Araneae</taxon>
        <taxon>Araneomorphae</taxon>
        <taxon>Entelegynae</taxon>
        <taxon>Eresoidea</taxon>
        <taxon>Eresidae</taxon>
        <taxon>Stegodyphus</taxon>
    </lineage>
</organism>
<dbReference type="Proteomes" id="UP000054359">
    <property type="component" value="Unassembled WGS sequence"/>
</dbReference>
<feature type="compositionally biased region" description="Basic residues" evidence="1">
    <location>
        <begin position="99"/>
        <end position="113"/>
    </location>
</feature>
<feature type="non-terminal residue" evidence="2">
    <location>
        <position position="136"/>
    </location>
</feature>
<sequence length="136" mass="15671">MGYVPTIKKVTNISTVPVTPELLSKVQGKTCQDIPKMLKDVGFIAEIKDISDTNSLTTKVNSLDELKTHEAKKKYERTKKLEKEKMLQKLLNKLAEKMRRKNKKYKEKKRRRLAGKENLSRLSCSDTGVCRMEKEA</sequence>
<reference evidence="2 3" key="1">
    <citation type="submission" date="2013-11" db="EMBL/GenBank/DDBJ databases">
        <title>Genome sequencing of Stegodyphus mimosarum.</title>
        <authorList>
            <person name="Bechsgaard J."/>
        </authorList>
    </citation>
    <scope>NUCLEOTIDE SEQUENCE [LARGE SCALE GENOMIC DNA]</scope>
</reference>
<gene>
    <name evidence="2" type="ORF">X975_10517</name>
</gene>